<dbReference type="SMART" id="SM01266">
    <property type="entry name" value="Mac"/>
    <property type="match status" value="1"/>
</dbReference>
<dbReference type="GO" id="GO:0016407">
    <property type="term" value="F:acetyltransferase activity"/>
    <property type="evidence" value="ECO:0007669"/>
    <property type="project" value="InterPro"/>
</dbReference>
<dbReference type="GO" id="GO:0008374">
    <property type="term" value="F:O-acyltransferase activity"/>
    <property type="evidence" value="ECO:0007669"/>
    <property type="project" value="TreeGrafter"/>
</dbReference>
<evidence type="ECO:0000259" key="4">
    <source>
        <dbReference type="SMART" id="SM01266"/>
    </source>
</evidence>
<reference evidence="5" key="1">
    <citation type="journal article" date="2020" name="Fungal Divers.">
        <title>Resolving the Mortierellaceae phylogeny through synthesis of multi-gene phylogenetics and phylogenomics.</title>
        <authorList>
            <person name="Vandepol N."/>
            <person name="Liber J."/>
            <person name="Desiro A."/>
            <person name="Na H."/>
            <person name="Kennedy M."/>
            <person name="Barry K."/>
            <person name="Grigoriev I.V."/>
            <person name="Miller A.N."/>
            <person name="O'Donnell K."/>
            <person name="Stajich J.E."/>
            <person name="Bonito G."/>
        </authorList>
    </citation>
    <scope>NUCLEOTIDE SEQUENCE</scope>
    <source>
        <strain evidence="5">NRRL 6426</strain>
    </source>
</reference>
<comment type="caution">
    <text evidence="5">The sequence shown here is derived from an EMBL/GenBank/DDBJ whole genome shotgun (WGS) entry which is preliminary data.</text>
</comment>
<keyword evidence="2" id="KW-0808">Transferase</keyword>
<sequence>MTNSTVNIETAECVIPTATTIKPTTNLAEESPSINNMSVEEYAAKLETEYNFSPVRLDLDHTHKQRMLDAKVYNPADELLVLERHRVRELMQVYNSTQATPEGILKRRALLHTMTRGRIGKGCWIEPPFQADYGCNITLGENVYMNFNCVILDCGKVTIGDNAFFAPNVQLFCAAHPVNPLTRSKGVEFGMPIVIGNDVWIGGGAIICPGVTIGDGVTVGAGSVVTKNVPSYTIVGGNPAKILKVLSKEECEKEDREYEARKAAGNAYDDWTPAPKGTLALPKV</sequence>
<dbReference type="FunFam" id="2.160.10.10:FF:000025">
    <property type="entry name" value="Hexapeptide-repeat containing-acetyltransferase"/>
    <property type="match status" value="1"/>
</dbReference>
<feature type="domain" description="Maltose/galactoside acetyltransferase" evidence="4">
    <location>
        <begin position="64"/>
        <end position="121"/>
    </location>
</feature>
<comment type="similarity">
    <text evidence="1">Belongs to the transferase hexapeptide repeat family.</text>
</comment>
<evidence type="ECO:0000256" key="3">
    <source>
        <dbReference type="ARBA" id="ARBA00023315"/>
    </source>
</evidence>
<proteinExistence type="inferred from homology"/>
<dbReference type="Gene3D" id="2.160.10.10">
    <property type="entry name" value="Hexapeptide repeat proteins"/>
    <property type="match status" value="1"/>
</dbReference>
<name>A0A9P5VE84_9FUNG</name>
<dbReference type="InterPro" id="IPR001451">
    <property type="entry name" value="Hexapep"/>
</dbReference>
<dbReference type="CDD" id="cd03357">
    <property type="entry name" value="LbH_MAT_GAT"/>
    <property type="match status" value="1"/>
</dbReference>
<organism evidence="5 6">
    <name type="scientific">Linnemannia schmuckeri</name>
    <dbReference type="NCBI Taxonomy" id="64567"/>
    <lineage>
        <taxon>Eukaryota</taxon>
        <taxon>Fungi</taxon>
        <taxon>Fungi incertae sedis</taxon>
        <taxon>Mucoromycota</taxon>
        <taxon>Mortierellomycotina</taxon>
        <taxon>Mortierellomycetes</taxon>
        <taxon>Mortierellales</taxon>
        <taxon>Mortierellaceae</taxon>
        <taxon>Linnemannia</taxon>
    </lineage>
</organism>
<protein>
    <recommendedName>
        <fullName evidence="4">Maltose/galactoside acetyltransferase domain-containing protein</fullName>
    </recommendedName>
</protein>
<dbReference type="PROSITE" id="PS00101">
    <property type="entry name" value="HEXAPEP_TRANSFERASES"/>
    <property type="match status" value="1"/>
</dbReference>
<evidence type="ECO:0000256" key="2">
    <source>
        <dbReference type="ARBA" id="ARBA00022679"/>
    </source>
</evidence>
<keyword evidence="3" id="KW-0012">Acyltransferase</keyword>
<dbReference type="PANTHER" id="PTHR23416">
    <property type="entry name" value="SIALIC ACID SYNTHASE-RELATED"/>
    <property type="match status" value="1"/>
</dbReference>
<dbReference type="OrthoDB" id="25818at2759"/>
<dbReference type="InterPro" id="IPR024688">
    <property type="entry name" value="Mac_dom"/>
</dbReference>
<dbReference type="PANTHER" id="PTHR23416:SF23">
    <property type="entry name" value="ACETYLTRANSFERASE C18B11.09C-RELATED"/>
    <property type="match status" value="1"/>
</dbReference>
<dbReference type="Pfam" id="PF12464">
    <property type="entry name" value="Mac"/>
    <property type="match status" value="1"/>
</dbReference>
<dbReference type="Pfam" id="PF00132">
    <property type="entry name" value="Hexapep"/>
    <property type="match status" value="1"/>
</dbReference>
<dbReference type="AlphaFoldDB" id="A0A9P5VE84"/>
<dbReference type="EMBL" id="JAAAUQ010000105">
    <property type="protein sequence ID" value="KAF9154644.1"/>
    <property type="molecule type" value="Genomic_DNA"/>
</dbReference>
<dbReference type="InterPro" id="IPR051159">
    <property type="entry name" value="Hexapeptide_acetyltransf"/>
</dbReference>
<accession>A0A9P5VE84</accession>
<dbReference type="SUPFAM" id="SSF51161">
    <property type="entry name" value="Trimeric LpxA-like enzymes"/>
    <property type="match status" value="1"/>
</dbReference>
<keyword evidence="6" id="KW-1185">Reference proteome</keyword>
<gene>
    <name evidence="5" type="ORF">BG015_000329</name>
</gene>
<evidence type="ECO:0000256" key="1">
    <source>
        <dbReference type="ARBA" id="ARBA00007274"/>
    </source>
</evidence>
<evidence type="ECO:0000313" key="5">
    <source>
        <dbReference type="EMBL" id="KAF9154644.1"/>
    </source>
</evidence>
<dbReference type="InterPro" id="IPR018357">
    <property type="entry name" value="Hexapep_transf_CS"/>
</dbReference>
<evidence type="ECO:0000313" key="6">
    <source>
        <dbReference type="Proteomes" id="UP000748756"/>
    </source>
</evidence>
<dbReference type="Proteomes" id="UP000748756">
    <property type="component" value="Unassembled WGS sequence"/>
</dbReference>
<dbReference type="InterPro" id="IPR011004">
    <property type="entry name" value="Trimer_LpxA-like_sf"/>
</dbReference>